<name>A0ABQ1NEW1_9ENTE</name>
<feature type="transmembrane region" description="Helical" evidence="1">
    <location>
        <begin position="40"/>
        <end position="58"/>
    </location>
</feature>
<evidence type="ECO:0000313" key="2">
    <source>
        <dbReference type="EMBL" id="GGC75055.1"/>
    </source>
</evidence>
<dbReference type="EMBL" id="BMKI01000001">
    <property type="protein sequence ID" value="GGC75055.1"/>
    <property type="molecule type" value="Genomic_DNA"/>
</dbReference>
<organism evidence="2 3">
    <name type="scientific">Enterococcus wangshanyuanii</name>
    <dbReference type="NCBI Taxonomy" id="2005703"/>
    <lineage>
        <taxon>Bacteria</taxon>
        <taxon>Bacillati</taxon>
        <taxon>Bacillota</taxon>
        <taxon>Bacilli</taxon>
        <taxon>Lactobacillales</taxon>
        <taxon>Enterococcaceae</taxon>
        <taxon>Enterococcus</taxon>
    </lineage>
</organism>
<dbReference type="Proteomes" id="UP000630615">
    <property type="component" value="Unassembled WGS sequence"/>
</dbReference>
<accession>A0ABQ1NEW1</accession>
<dbReference type="RefSeq" id="WP_010765148.1">
    <property type="nucleotide sequence ID" value="NZ_BMKI01000001.1"/>
</dbReference>
<gene>
    <name evidence="2" type="ORF">GCM10011573_00740</name>
</gene>
<evidence type="ECO:0000256" key="1">
    <source>
        <dbReference type="SAM" id="Phobius"/>
    </source>
</evidence>
<keyword evidence="1" id="KW-0812">Transmembrane</keyword>
<keyword evidence="3" id="KW-1185">Reference proteome</keyword>
<keyword evidence="1" id="KW-1133">Transmembrane helix</keyword>
<evidence type="ECO:0000313" key="3">
    <source>
        <dbReference type="Proteomes" id="UP000630615"/>
    </source>
</evidence>
<dbReference type="Pfam" id="PF16938">
    <property type="entry name" value="Phage_holin_Dp1"/>
    <property type="match status" value="1"/>
</dbReference>
<protein>
    <recommendedName>
        <fullName evidence="4">Holin</fullName>
    </recommendedName>
</protein>
<proteinExistence type="predicted"/>
<comment type="caution">
    <text evidence="2">The sequence shown here is derived from an EMBL/GenBank/DDBJ whole genome shotgun (WGS) entry which is preliminary data.</text>
</comment>
<sequence>MKFSNETYNVIKWFVSVVLPACGVLVGSLGKAYNWDGTDLAVTTIAAVTTFLGSVMLYSTAQYNKNGDDDDGQH</sequence>
<evidence type="ECO:0008006" key="4">
    <source>
        <dbReference type="Google" id="ProtNLM"/>
    </source>
</evidence>
<dbReference type="InterPro" id="IPR031612">
    <property type="entry name" value="Phage_holin_Dp1"/>
</dbReference>
<reference evidence="3" key="1">
    <citation type="journal article" date="2019" name="Int. J. Syst. Evol. Microbiol.">
        <title>The Global Catalogue of Microorganisms (GCM) 10K type strain sequencing project: providing services to taxonomists for standard genome sequencing and annotation.</title>
        <authorList>
            <consortium name="The Broad Institute Genomics Platform"/>
            <consortium name="The Broad Institute Genome Sequencing Center for Infectious Disease"/>
            <person name="Wu L."/>
            <person name="Ma J."/>
        </authorList>
    </citation>
    <scope>NUCLEOTIDE SEQUENCE [LARGE SCALE GENOMIC DNA]</scope>
    <source>
        <strain evidence="3">CGMCC 1.15942</strain>
    </source>
</reference>
<keyword evidence="1" id="KW-0472">Membrane</keyword>